<dbReference type="Gene3D" id="3.40.50.800">
    <property type="entry name" value="Anticodon-binding domain"/>
    <property type="match status" value="1"/>
</dbReference>
<dbReference type="EMBL" id="CP147846">
    <property type="protein sequence ID" value="WXG68409.1"/>
    <property type="molecule type" value="Genomic_DNA"/>
</dbReference>
<keyword evidence="4" id="KW-0862">Zinc</keyword>
<evidence type="ECO:0000256" key="5">
    <source>
        <dbReference type="ARBA" id="ARBA00022840"/>
    </source>
</evidence>
<evidence type="ECO:0000313" key="11">
    <source>
        <dbReference type="Proteomes" id="UP001432000"/>
    </source>
</evidence>
<feature type="domain" description="Anticodon-binding" evidence="9">
    <location>
        <begin position="135"/>
        <end position="219"/>
    </location>
</feature>
<name>A0ABZ2PGZ4_9NOCA</name>
<dbReference type="InterPro" id="IPR036621">
    <property type="entry name" value="Anticodon-bd_dom_sf"/>
</dbReference>
<evidence type="ECO:0000256" key="3">
    <source>
        <dbReference type="ARBA" id="ARBA00022723"/>
    </source>
</evidence>
<keyword evidence="7" id="KW-0030">Aminoacyl-tRNA synthetase</keyword>
<dbReference type="InterPro" id="IPR004154">
    <property type="entry name" value="Anticodon-bd"/>
</dbReference>
<dbReference type="Proteomes" id="UP001432000">
    <property type="component" value="Chromosome"/>
</dbReference>
<dbReference type="InterPro" id="IPR002320">
    <property type="entry name" value="Thr-tRNA-ligase_IIa"/>
</dbReference>
<sequence length="240" mass="26399">MPIDYVRLSKRDDSGSWLGSAAQWSESEGDLRAAAIPVAEEHGLGVVEVAGEAAFYGPKLDIQSRAGRGNEDTIATVQLDFTQPERFDLKYKGQDGKFHRPVMIHRGTVGSMERVTAHLLEHYRGRLPFWLAPTQITLLPVGTEQDASVRAFADDAIGAGLRVRIDHGGSLGSRIRDARARGDHLIGVVGPNEDEANTVQITDIVGGVRLHIERSELLTLMHDAHRARRRAPNWPTTESE</sequence>
<evidence type="ECO:0000256" key="2">
    <source>
        <dbReference type="ARBA" id="ARBA00022490"/>
    </source>
</evidence>
<keyword evidence="3" id="KW-0479">Metal-binding</keyword>
<feature type="domain" description="Aminoacyl-tRNA synthetase class II (G/ P/ S/T)" evidence="8">
    <location>
        <begin position="46"/>
        <end position="123"/>
    </location>
</feature>
<evidence type="ECO:0000256" key="4">
    <source>
        <dbReference type="ARBA" id="ARBA00022833"/>
    </source>
</evidence>
<organism evidence="10 11">
    <name type="scientific">Rhodococcus sovatensis</name>
    <dbReference type="NCBI Taxonomy" id="1805840"/>
    <lineage>
        <taxon>Bacteria</taxon>
        <taxon>Bacillati</taxon>
        <taxon>Actinomycetota</taxon>
        <taxon>Actinomycetes</taxon>
        <taxon>Mycobacteriales</taxon>
        <taxon>Nocardiaceae</taxon>
        <taxon>Rhodococcus</taxon>
    </lineage>
</organism>
<keyword evidence="2" id="KW-0963">Cytoplasm</keyword>
<keyword evidence="6" id="KW-0648">Protein biosynthesis</keyword>
<dbReference type="PANTHER" id="PTHR11451:SF56">
    <property type="entry name" value="THREONINE--TRNA LIGASE 1"/>
    <property type="match status" value="1"/>
</dbReference>
<dbReference type="InterPro" id="IPR002314">
    <property type="entry name" value="aa-tRNA-synt_IIb"/>
</dbReference>
<evidence type="ECO:0000256" key="1">
    <source>
        <dbReference type="ARBA" id="ARBA00008226"/>
    </source>
</evidence>
<evidence type="ECO:0000259" key="9">
    <source>
        <dbReference type="Pfam" id="PF03129"/>
    </source>
</evidence>
<evidence type="ECO:0000256" key="7">
    <source>
        <dbReference type="ARBA" id="ARBA00023146"/>
    </source>
</evidence>
<protein>
    <submittedName>
        <fullName evidence="10">Aminoacyl--tRNA ligase-related protein</fullName>
    </submittedName>
</protein>
<gene>
    <name evidence="10" type="ORF">WDS16_24995</name>
</gene>
<evidence type="ECO:0000259" key="8">
    <source>
        <dbReference type="Pfam" id="PF00587"/>
    </source>
</evidence>
<keyword evidence="5" id="KW-0067">ATP-binding</keyword>
<dbReference type="SUPFAM" id="SSF55681">
    <property type="entry name" value="Class II aaRS and biotin synthetases"/>
    <property type="match status" value="1"/>
</dbReference>
<dbReference type="PANTHER" id="PTHR11451">
    <property type="entry name" value="THREONINE-TRNA LIGASE"/>
    <property type="match status" value="1"/>
</dbReference>
<dbReference type="SUPFAM" id="SSF52954">
    <property type="entry name" value="Class II aaRS ABD-related"/>
    <property type="match status" value="1"/>
</dbReference>
<dbReference type="PRINTS" id="PR01047">
    <property type="entry name" value="TRNASYNTHTHR"/>
</dbReference>
<dbReference type="Gene3D" id="3.30.930.10">
    <property type="entry name" value="Bira Bifunctional Protein, Domain 2"/>
    <property type="match status" value="1"/>
</dbReference>
<proteinExistence type="inferred from homology"/>
<reference evidence="10 11" key="1">
    <citation type="submission" date="2024-03" db="EMBL/GenBank/DDBJ databases">
        <title>Natural products discovery in diverse microorganisms through a two-stage MS feature dereplication strategy.</title>
        <authorList>
            <person name="Zhang R."/>
        </authorList>
    </citation>
    <scope>NUCLEOTIDE SEQUENCE [LARGE SCALE GENOMIC DNA]</scope>
    <source>
        <strain evidence="10 11">18930</strain>
    </source>
</reference>
<dbReference type="Pfam" id="PF00587">
    <property type="entry name" value="tRNA-synt_2b"/>
    <property type="match status" value="1"/>
</dbReference>
<evidence type="ECO:0000256" key="6">
    <source>
        <dbReference type="ARBA" id="ARBA00022917"/>
    </source>
</evidence>
<keyword evidence="5" id="KW-0547">Nucleotide-binding</keyword>
<dbReference type="Pfam" id="PF03129">
    <property type="entry name" value="HGTP_anticodon"/>
    <property type="match status" value="1"/>
</dbReference>
<dbReference type="RefSeq" id="WP_338888598.1">
    <property type="nucleotide sequence ID" value="NZ_CP147846.1"/>
</dbReference>
<comment type="similarity">
    <text evidence="1">Belongs to the class-II aminoacyl-tRNA synthetase family.</text>
</comment>
<dbReference type="InterPro" id="IPR045864">
    <property type="entry name" value="aa-tRNA-synth_II/BPL/LPL"/>
</dbReference>
<evidence type="ECO:0000313" key="10">
    <source>
        <dbReference type="EMBL" id="WXG68409.1"/>
    </source>
</evidence>
<keyword evidence="10" id="KW-0436">Ligase</keyword>
<accession>A0ABZ2PGZ4</accession>
<dbReference type="GO" id="GO:0016874">
    <property type="term" value="F:ligase activity"/>
    <property type="evidence" value="ECO:0007669"/>
    <property type="project" value="UniProtKB-KW"/>
</dbReference>
<keyword evidence="11" id="KW-1185">Reference proteome</keyword>